<dbReference type="GeneTree" id="ENSGT01050000246614"/>
<protein>
    <submittedName>
        <fullName evidence="1">Uncharacterized protein</fullName>
    </submittedName>
</protein>
<accession>A0A6I8SZ38</accession>
<dbReference type="Pfam" id="PF15196">
    <property type="entry name" value="Harakiri"/>
    <property type="match status" value="1"/>
</dbReference>
<reference evidence="1" key="1">
    <citation type="journal article" date="2010" name="Science">
        <title>The genome of the Western clawed frog Xenopus tropicalis.</title>
        <authorList>
            <person name="Hellsten U."/>
            <person name="Harland R.M."/>
            <person name="Gilchrist M.J."/>
            <person name="Hendrix D."/>
            <person name="Jurka J."/>
            <person name="Kapitonov V."/>
            <person name="Ovcharenko I."/>
            <person name="Putnam N.H."/>
            <person name="Shu S."/>
            <person name="Taher L."/>
            <person name="Blitz I.L."/>
            <person name="Blumberg B."/>
            <person name="Dichmann D.S."/>
            <person name="Dubchak I."/>
            <person name="Amaya E."/>
            <person name="Detter J.C."/>
            <person name="Fletcher R."/>
            <person name="Gerhard D.S."/>
            <person name="Goodstein D."/>
            <person name="Graves T."/>
            <person name="Grigoriev I.V."/>
            <person name="Grimwood J."/>
            <person name="Kawashima T."/>
            <person name="Lindquist E."/>
            <person name="Lucas S.M."/>
            <person name="Mead P.E."/>
            <person name="Mitros T."/>
            <person name="Ogino H."/>
            <person name="Ohta Y."/>
            <person name="Poliakov A.V."/>
            <person name="Pollet N."/>
            <person name="Robert J."/>
            <person name="Salamov A."/>
            <person name="Sater A.K."/>
            <person name="Schmutz J."/>
            <person name="Terry A."/>
            <person name="Vize P.D."/>
            <person name="Warren W.C."/>
            <person name="Wells D."/>
            <person name="Wills A."/>
            <person name="Wilson R.K."/>
            <person name="Zimmerman L.B."/>
            <person name="Zorn A.M."/>
            <person name="Grainger R."/>
            <person name="Grammer T."/>
            <person name="Khokha M.K."/>
            <person name="Richardson P.M."/>
            <person name="Rokhsar D.S."/>
        </authorList>
    </citation>
    <scope>NUCLEOTIDE SEQUENCE [LARGE SCALE GENOMIC DNA]</scope>
    <source>
        <strain evidence="1">Nigerian</strain>
    </source>
</reference>
<organism evidence="1">
    <name type="scientific">Xenopus tropicalis</name>
    <name type="common">Western clawed frog</name>
    <name type="synonym">Silurana tropicalis</name>
    <dbReference type="NCBI Taxonomy" id="8364"/>
    <lineage>
        <taxon>Eukaryota</taxon>
        <taxon>Metazoa</taxon>
        <taxon>Chordata</taxon>
        <taxon>Craniata</taxon>
        <taxon>Vertebrata</taxon>
        <taxon>Euteleostomi</taxon>
        <taxon>Amphibia</taxon>
        <taxon>Batrachia</taxon>
        <taxon>Anura</taxon>
        <taxon>Pipoidea</taxon>
        <taxon>Pipidae</taxon>
        <taxon>Xenopodinae</taxon>
        <taxon>Xenopus</taxon>
        <taxon>Silurana</taxon>
    </lineage>
</organism>
<name>A0A6I8SZ38_XENTR</name>
<reference evidence="1" key="2">
    <citation type="submission" date="2020-05" db="UniProtKB">
        <authorList>
            <consortium name="Ensembl"/>
        </authorList>
    </citation>
    <scope>IDENTIFICATION</scope>
</reference>
<dbReference type="InterPro" id="IPR017249">
    <property type="entry name" value="Apoptosis_activator_harakiri"/>
</dbReference>
<proteinExistence type="predicted"/>
<dbReference type="AlphaFoldDB" id="A0A6I8SZ38"/>
<dbReference type="InParanoid" id="A0A6I8SZ38"/>
<sequence length="115" mass="12910">MSRSVLCENSYALFLLGCPCTPHKACVCSNGRPGDICSRVHVTAARLRMVGDELHRLTVSRKNSFGRKKLCSCFYLLYMATHLAALWQPCLPVIHCGSLHKHRLTPRHCLVVALY</sequence>
<dbReference type="Ensembl" id="ENSXETT00000096163">
    <property type="protein sequence ID" value="ENSXETP00000099170"/>
    <property type="gene ID" value="ENSXETG00000040029"/>
</dbReference>
<evidence type="ECO:0000313" key="1">
    <source>
        <dbReference type="Ensembl" id="ENSXETP00000099170"/>
    </source>
</evidence>
<dbReference type="FunCoup" id="A0A6I8SZ38">
    <property type="interactions" value="169"/>
</dbReference>